<reference evidence="2 3" key="1">
    <citation type="submission" date="2024-02" db="EMBL/GenBank/DDBJ databases">
        <authorList>
            <person name="Chen Y."/>
            <person name="Shah S."/>
            <person name="Dougan E. K."/>
            <person name="Thang M."/>
            <person name="Chan C."/>
        </authorList>
    </citation>
    <scope>NUCLEOTIDE SEQUENCE [LARGE SCALE GENOMIC DNA]</scope>
</reference>
<name>A0ABP0K2L0_9DINO</name>
<proteinExistence type="predicted"/>
<evidence type="ECO:0000256" key="1">
    <source>
        <dbReference type="SAM" id="Coils"/>
    </source>
</evidence>
<dbReference type="Proteomes" id="UP001642484">
    <property type="component" value="Unassembled WGS sequence"/>
</dbReference>
<evidence type="ECO:0000313" key="2">
    <source>
        <dbReference type="EMBL" id="CAK9021011.1"/>
    </source>
</evidence>
<comment type="caution">
    <text evidence="2">The sequence shown here is derived from an EMBL/GenBank/DDBJ whole genome shotgun (WGS) entry which is preliminary data.</text>
</comment>
<feature type="coiled-coil region" evidence="1">
    <location>
        <begin position="106"/>
        <end position="137"/>
    </location>
</feature>
<gene>
    <name evidence="2" type="ORF">CCMP2556_LOCUS14293</name>
</gene>
<dbReference type="Gene3D" id="1.20.120.20">
    <property type="entry name" value="Apolipoprotein"/>
    <property type="match status" value="1"/>
</dbReference>
<accession>A0ABP0K2L0</accession>
<protein>
    <submittedName>
        <fullName evidence="2">Uncharacterized protein</fullName>
    </submittedName>
</protein>
<evidence type="ECO:0000313" key="3">
    <source>
        <dbReference type="Proteomes" id="UP001642484"/>
    </source>
</evidence>
<organism evidence="2 3">
    <name type="scientific">Durusdinium trenchii</name>
    <dbReference type="NCBI Taxonomy" id="1381693"/>
    <lineage>
        <taxon>Eukaryota</taxon>
        <taxon>Sar</taxon>
        <taxon>Alveolata</taxon>
        <taxon>Dinophyceae</taxon>
        <taxon>Suessiales</taxon>
        <taxon>Symbiodiniaceae</taxon>
        <taxon>Durusdinium</taxon>
    </lineage>
</organism>
<sequence>MPAPQSPLKATQSATALKAAACATLNDTGGYVNNATMKPGNKTMPSSKKVTMLKQIETIWDEPDDKMHEQKRKLRSLASRVDRMAGVFEEETRARQEQRHLMDELHGEQMKRIDEIEEELDQAMKELKAYIEEFMQKFRKELDDTFTALFSELRVQVERITPRIAALEARGRVLRNGIEEERQDRIRHYAEILVPVKAQIAKIEQGLNREEKVRQVPPPVPSTLGQPFIVIHGNIGLTVII</sequence>
<keyword evidence="1" id="KW-0175">Coiled coil</keyword>
<keyword evidence="3" id="KW-1185">Reference proteome</keyword>
<dbReference type="EMBL" id="CAXAMN010007269">
    <property type="protein sequence ID" value="CAK9021011.1"/>
    <property type="molecule type" value="Genomic_DNA"/>
</dbReference>